<reference evidence="11" key="1">
    <citation type="submission" date="2021-01" db="EMBL/GenBank/DDBJ databases">
        <authorList>
            <person name="Corre E."/>
            <person name="Pelletier E."/>
            <person name="Niang G."/>
            <person name="Scheremetjew M."/>
            <person name="Finn R."/>
            <person name="Kale V."/>
            <person name="Holt S."/>
            <person name="Cochrane G."/>
            <person name="Meng A."/>
            <person name="Brown T."/>
            <person name="Cohen L."/>
        </authorList>
    </citation>
    <scope>NUCLEOTIDE SEQUENCE</scope>
    <source>
        <strain evidence="11">ECT3854</strain>
    </source>
</reference>
<dbReference type="InterPro" id="IPR011009">
    <property type="entry name" value="Kinase-like_dom_sf"/>
</dbReference>
<gene>
    <name evidence="11" type="ORF">CTEN0397_LOCUS1124</name>
</gene>
<feature type="domain" description="Protein kinase" evidence="9">
    <location>
        <begin position="1"/>
        <end position="91"/>
    </location>
</feature>
<protein>
    <recommendedName>
        <fullName evidence="12">Calmodulin</fullName>
    </recommendedName>
</protein>
<comment type="cofactor">
    <cofactor evidence="1">
        <name>Mg(2+)</name>
        <dbReference type="ChEBI" id="CHEBI:18420"/>
    </cofactor>
</comment>
<dbReference type="InterPro" id="IPR011992">
    <property type="entry name" value="EF-hand-dom_pair"/>
</dbReference>
<keyword evidence="4" id="KW-0547">Nucleotide-binding</keyword>
<dbReference type="InterPro" id="IPR000719">
    <property type="entry name" value="Prot_kinase_dom"/>
</dbReference>
<name>A0A7S1GID9_CYCTE</name>
<dbReference type="SUPFAM" id="SSF47473">
    <property type="entry name" value="EF-hand"/>
    <property type="match status" value="1"/>
</dbReference>
<dbReference type="InterPro" id="IPR050205">
    <property type="entry name" value="CDPK_Ser/Thr_kinases"/>
</dbReference>
<feature type="region of interest" description="Disordered" evidence="8">
    <location>
        <begin position="376"/>
        <end position="405"/>
    </location>
</feature>
<sequence>MAPEVLTGNYSTQADVWSVGVIAYMLLSSQMPFYGRKRRHIVDQIMRCQYDFKGRRWKRLSEEAKAFIEDLLVANPNDRATANEALCHVWLDKGIGSTVRGPTAAELDLANNNIKKFASYSKLKKLALMVVAHKSTSEEIGILRKVFQKYDSRGDGYIRFTDFKKALKPYGLSTAEMREMFDGVDQDGTGKIRYTEFLAATIEAQGAIDEMRLAEAFDRLDSDDSGYISASNLQELLGDEFPKDEIAKIIREADLTQDNRISYPEFLALWENKQESHIEQLYDSIQPQPTTNPQPTNGYTVLSPSPRTVERKRAMREESEAESSTLARANFIEGKKLSERRSGRLAKIDQEEAKKLVFAESADIIPDVVLYSPGRDLDFSAKVNGDVPPPPPPPPLPPAAGTSRQ</sequence>
<evidence type="ECO:0008006" key="12">
    <source>
        <dbReference type="Google" id="ProtNLM"/>
    </source>
</evidence>
<dbReference type="AlphaFoldDB" id="A0A7S1GID9"/>
<proteinExistence type="inferred from homology"/>
<feature type="compositionally biased region" description="Pro residues" evidence="8">
    <location>
        <begin position="387"/>
        <end position="398"/>
    </location>
</feature>
<dbReference type="Pfam" id="PF00069">
    <property type="entry name" value="Pkinase"/>
    <property type="match status" value="1"/>
</dbReference>
<dbReference type="FunFam" id="1.10.238.10:FF:000001">
    <property type="entry name" value="Calmodulin 1"/>
    <property type="match status" value="1"/>
</dbReference>
<feature type="region of interest" description="Disordered" evidence="8">
    <location>
        <begin position="287"/>
        <end position="308"/>
    </location>
</feature>
<dbReference type="Pfam" id="PF13499">
    <property type="entry name" value="EF-hand_7"/>
    <property type="match status" value="2"/>
</dbReference>
<evidence type="ECO:0000256" key="3">
    <source>
        <dbReference type="ARBA" id="ARBA00022679"/>
    </source>
</evidence>
<dbReference type="PANTHER" id="PTHR24349">
    <property type="entry name" value="SERINE/THREONINE-PROTEIN KINASE"/>
    <property type="match status" value="1"/>
</dbReference>
<evidence type="ECO:0000256" key="6">
    <source>
        <dbReference type="ARBA" id="ARBA00022840"/>
    </source>
</evidence>
<feature type="compositionally biased region" description="Low complexity" evidence="8">
    <location>
        <begin position="287"/>
        <end position="297"/>
    </location>
</feature>
<evidence type="ECO:0000256" key="7">
    <source>
        <dbReference type="ARBA" id="ARBA00024334"/>
    </source>
</evidence>
<organism evidence="11">
    <name type="scientific">Cyclophora tenuis</name>
    <name type="common">Marine diatom</name>
    <dbReference type="NCBI Taxonomy" id="216820"/>
    <lineage>
        <taxon>Eukaryota</taxon>
        <taxon>Sar</taxon>
        <taxon>Stramenopiles</taxon>
        <taxon>Ochrophyta</taxon>
        <taxon>Bacillariophyta</taxon>
        <taxon>Fragilariophyceae</taxon>
        <taxon>Fragilariophycidae</taxon>
        <taxon>Cyclophorales</taxon>
        <taxon>Cyclophoraceae</taxon>
        <taxon>Cyclophora</taxon>
    </lineage>
</organism>
<dbReference type="InterPro" id="IPR002048">
    <property type="entry name" value="EF_hand_dom"/>
</dbReference>
<dbReference type="PROSITE" id="PS50011">
    <property type="entry name" value="PROTEIN_KINASE_DOM"/>
    <property type="match status" value="1"/>
</dbReference>
<keyword evidence="5" id="KW-0418">Kinase</keyword>
<dbReference type="PROSITE" id="PS50222">
    <property type="entry name" value="EF_HAND_2"/>
    <property type="match status" value="3"/>
</dbReference>
<evidence type="ECO:0000256" key="1">
    <source>
        <dbReference type="ARBA" id="ARBA00001946"/>
    </source>
</evidence>
<evidence type="ECO:0000256" key="8">
    <source>
        <dbReference type="SAM" id="MobiDB-lite"/>
    </source>
</evidence>
<feature type="domain" description="EF-hand" evidence="10">
    <location>
        <begin position="208"/>
        <end position="243"/>
    </location>
</feature>
<dbReference type="Gene3D" id="1.10.510.10">
    <property type="entry name" value="Transferase(Phosphotransferase) domain 1"/>
    <property type="match status" value="1"/>
</dbReference>
<accession>A0A7S1GID9</accession>
<evidence type="ECO:0000256" key="2">
    <source>
        <dbReference type="ARBA" id="ARBA00022527"/>
    </source>
</evidence>
<feature type="domain" description="EF-hand" evidence="10">
    <location>
        <begin position="138"/>
        <end position="173"/>
    </location>
</feature>
<evidence type="ECO:0000259" key="10">
    <source>
        <dbReference type="PROSITE" id="PS50222"/>
    </source>
</evidence>
<dbReference type="GO" id="GO:0005524">
    <property type="term" value="F:ATP binding"/>
    <property type="evidence" value="ECO:0007669"/>
    <property type="project" value="UniProtKB-KW"/>
</dbReference>
<dbReference type="EMBL" id="HBFW01001764">
    <property type="protein sequence ID" value="CAD8930104.1"/>
    <property type="molecule type" value="Transcribed_RNA"/>
</dbReference>
<keyword evidence="3" id="KW-0808">Transferase</keyword>
<dbReference type="GO" id="GO:0004674">
    <property type="term" value="F:protein serine/threonine kinase activity"/>
    <property type="evidence" value="ECO:0007669"/>
    <property type="project" value="UniProtKB-KW"/>
</dbReference>
<evidence type="ECO:0000256" key="5">
    <source>
        <dbReference type="ARBA" id="ARBA00022777"/>
    </source>
</evidence>
<keyword evidence="6" id="KW-0067">ATP-binding</keyword>
<evidence type="ECO:0000259" key="9">
    <source>
        <dbReference type="PROSITE" id="PS50011"/>
    </source>
</evidence>
<keyword evidence="2" id="KW-0723">Serine/threonine-protein kinase</keyword>
<comment type="similarity">
    <text evidence="7">Belongs to the protein kinase superfamily. Ser/Thr protein kinase family. CDPK subfamily.</text>
</comment>
<dbReference type="SMART" id="SM00054">
    <property type="entry name" value="EFh"/>
    <property type="match status" value="4"/>
</dbReference>
<feature type="domain" description="EF-hand" evidence="10">
    <location>
        <begin position="175"/>
        <end position="207"/>
    </location>
</feature>
<dbReference type="GO" id="GO:0005509">
    <property type="term" value="F:calcium ion binding"/>
    <property type="evidence" value="ECO:0007669"/>
    <property type="project" value="InterPro"/>
</dbReference>
<evidence type="ECO:0000313" key="11">
    <source>
        <dbReference type="EMBL" id="CAD8930104.1"/>
    </source>
</evidence>
<dbReference type="Gene3D" id="1.10.238.10">
    <property type="entry name" value="EF-hand"/>
    <property type="match status" value="2"/>
</dbReference>
<evidence type="ECO:0000256" key="4">
    <source>
        <dbReference type="ARBA" id="ARBA00022741"/>
    </source>
</evidence>
<dbReference type="SUPFAM" id="SSF56112">
    <property type="entry name" value="Protein kinase-like (PK-like)"/>
    <property type="match status" value="1"/>
</dbReference>
<dbReference type="CDD" id="cd00051">
    <property type="entry name" value="EFh"/>
    <property type="match status" value="2"/>
</dbReference>